<dbReference type="Proteomes" id="UP000258309">
    <property type="component" value="Unassembled WGS sequence"/>
</dbReference>
<name>A0A3E2HF10_SCYLI</name>
<dbReference type="PANTHER" id="PTHR43476">
    <property type="entry name" value="3-(3-HYDROXY-PHENYL)PROPIONATE/3-HYDROXYCINNAMIC ACID HYDROXYLASE"/>
    <property type="match status" value="1"/>
</dbReference>
<dbReference type="EMBL" id="NCSJ02000069">
    <property type="protein sequence ID" value="RFU31743.1"/>
    <property type="molecule type" value="Genomic_DNA"/>
</dbReference>
<keyword evidence="3" id="KW-0560">Oxidoreductase</keyword>
<dbReference type="PANTHER" id="PTHR43476:SF3">
    <property type="entry name" value="FAD-BINDING MONOOXYGENASE"/>
    <property type="match status" value="1"/>
</dbReference>
<keyword evidence="1" id="KW-0285">Flavoprotein</keyword>
<dbReference type="InterPro" id="IPR050631">
    <property type="entry name" value="PheA/TfdB_FAD_monoxygenase"/>
</dbReference>
<evidence type="ECO:0000256" key="2">
    <source>
        <dbReference type="ARBA" id="ARBA00022827"/>
    </source>
</evidence>
<evidence type="ECO:0000313" key="6">
    <source>
        <dbReference type="Proteomes" id="UP000258309"/>
    </source>
</evidence>
<accession>A0A3E2HF10</accession>
<evidence type="ECO:0000256" key="3">
    <source>
        <dbReference type="ARBA" id="ARBA00023002"/>
    </source>
</evidence>
<feature type="domain" description="FAD-binding" evidence="4">
    <location>
        <begin position="10"/>
        <end position="179"/>
    </location>
</feature>
<protein>
    <recommendedName>
        <fullName evidence="4">FAD-binding domain-containing protein</fullName>
    </recommendedName>
</protein>
<dbReference type="GO" id="GO:0008688">
    <property type="term" value="F:3-(3-hydroxyphenyl)propionate hydroxylase activity"/>
    <property type="evidence" value="ECO:0007669"/>
    <property type="project" value="TreeGrafter"/>
</dbReference>
<evidence type="ECO:0000256" key="1">
    <source>
        <dbReference type="ARBA" id="ARBA00022630"/>
    </source>
</evidence>
<dbReference type="PRINTS" id="PR00420">
    <property type="entry name" value="RNGMNOXGNASE"/>
</dbReference>
<dbReference type="GO" id="GO:0071949">
    <property type="term" value="F:FAD binding"/>
    <property type="evidence" value="ECO:0007669"/>
    <property type="project" value="InterPro"/>
</dbReference>
<organism evidence="5 6">
    <name type="scientific">Scytalidium lignicola</name>
    <name type="common">Hyphomycete</name>
    <dbReference type="NCBI Taxonomy" id="5539"/>
    <lineage>
        <taxon>Eukaryota</taxon>
        <taxon>Fungi</taxon>
        <taxon>Dikarya</taxon>
        <taxon>Ascomycota</taxon>
        <taxon>Pezizomycotina</taxon>
        <taxon>Leotiomycetes</taxon>
        <taxon>Leotiomycetes incertae sedis</taxon>
        <taxon>Scytalidium</taxon>
    </lineage>
</organism>
<keyword evidence="6" id="KW-1185">Reference proteome</keyword>
<sequence>MSDSMDWETTEVLICGCGPTGAMLSGYLGKLSVPNVVLEREPEITTDPRGIALDEEGIRLTQGLGIYDHIYKDIGTCMYQFKFVGGRKHDLSRKPFMLMDYTTTEGGTGHVGFICHKQPALEKYLRETMSSTPFSELRSSSTVTKISEDEDWVYCHYLAPDGSERRIRSKFLVGAWKDGVYEEKLPRTKSMTYEETWVALNWKISLPTEKTHPDFPLWKLGYSPEDVYNLFFPTNFRFLCNPDRPSVCGRFGLESDRLWRFEFVVRNGEDGNEMASPPMIKKVVFPYLKHKGSRYGLREDIQYPEDCIKVLRCRPFMFSARSCNRWAQGRVILCGDAAHVFPPFGGQGIASGFRDAISLSWRLAMATRLQSPEKKQIETIFTAWYMERKQQLERSLASTIENGSFVTEGNQVKIFFRDWYLWFAQLIPSWRHNLHLGNRREGMVRYEHQAGMPFIPEMNGGVCFPQVYCRRLDPEDSSIFFTDDIIWSKEKTVLFKIVVLAQSFEDVKSALHALDDIEHTSGGHILPNDITVVLEDLSLKVSDNKLDDSWKSKVYRVASGEEFASSPLCHGRPEPIGYDPYRLGKEVKKKQIIFLRPDRFVFAACDSKEEVDRTAVQIREFLKGCGPIS</sequence>
<dbReference type="OMA" id="RLWRFEY"/>
<feature type="non-terminal residue" evidence="5">
    <location>
        <position position="629"/>
    </location>
</feature>
<keyword evidence="2" id="KW-0274">FAD</keyword>
<dbReference type="GO" id="GO:0019622">
    <property type="term" value="P:3-(3-hydroxy)phenylpropionate catabolic process"/>
    <property type="evidence" value="ECO:0007669"/>
    <property type="project" value="TreeGrafter"/>
</dbReference>
<reference evidence="5 6" key="1">
    <citation type="submission" date="2018-05" db="EMBL/GenBank/DDBJ databases">
        <title>Draft genome sequence of Scytalidium lignicola DSM 105466, a ubiquitous saprotrophic fungus.</title>
        <authorList>
            <person name="Buettner E."/>
            <person name="Gebauer A.M."/>
            <person name="Hofrichter M."/>
            <person name="Liers C."/>
            <person name="Kellner H."/>
        </authorList>
    </citation>
    <scope>NUCLEOTIDE SEQUENCE [LARGE SCALE GENOMIC DNA]</scope>
    <source>
        <strain evidence="5 6">DSM 105466</strain>
    </source>
</reference>
<dbReference type="AlphaFoldDB" id="A0A3E2HF10"/>
<dbReference type="Gene3D" id="3.50.50.60">
    <property type="entry name" value="FAD/NAD(P)-binding domain"/>
    <property type="match status" value="2"/>
</dbReference>
<dbReference type="Pfam" id="PF01494">
    <property type="entry name" value="FAD_binding_3"/>
    <property type="match status" value="2"/>
</dbReference>
<dbReference type="STRING" id="5539.A0A3E2HF10"/>
<evidence type="ECO:0000313" key="5">
    <source>
        <dbReference type="EMBL" id="RFU31743.1"/>
    </source>
</evidence>
<proteinExistence type="predicted"/>
<comment type="caution">
    <text evidence="5">The sequence shown here is derived from an EMBL/GenBank/DDBJ whole genome shotgun (WGS) entry which is preliminary data.</text>
</comment>
<dbReference type="OrthoDB" id="10016252at2759"/>
<dbReference type="InterPro" id="IPR036188">
    <property type="entry name" value="FAD/NAD-bd_sf"/>
</dbReference>
<feature type="domain" description="FAD-binding" evidence="4">
    <location>
        <begin position="308"/>
        <end position="368"/>
    </location>
</feature>
<evidence type="ECO:0000259" key="4">
    <source>
        <dbReference type="Pfam" id="PF01494"/>
    </source>
</evidence>
<feature type="non-terminal residue" evidence="5">
    <location>
        <position position="1"/>
    </location>
</feature>
<dbReference type="InterPro" id="IPR002938">
    <property type="entry name" value="FAD-bd"/>
</dbReference>
<gene>
    <name evidence="5" type="ORF">B7463_g4613</name>
</gene>
<dbReference type="SUPFAM" id="SSF51905">
    <property type="entry name" value="FAD/NAD(P)-binding domain"/>
    <property type="match status" value="1"/>
</dbReference>